<dbReference type="Proteomes" id="UP000178930">
    <property type="component" value="Unassembled WGS sequence"/>
</dbReference>
<name>A0A1G1XWV3_9BACT</name>
<comment type="caution">
    <text evidence="1">The sequence shown here is derived from an EMBL/GenBank/DDBJ whole genome shotgun (WGS) entry which is preliminary data.</text>
</comment>
<dbReference type="EMBL" id="MHIB01000014">
    <property type="protein sequence ID" value="OGY44603.1"/>
    <property type="molecule type" value="Genomic_DNA"/>
</dbReference>
<dbReference type="AlphaFoldDB" id="A0A1G1XWV3"/>
<reference evidence="1 2" key="1">
    <citation type="journal article" date="2016" name="Nat. Commun.">
        <title>Thousands of microbial genomes shed light on interconnected biogeochemical processes in an aquifer system.</title>
        <authorList>
            <person name="Anantharaman K."/>
            <person name="Brown C.T."/>
            <person name="Hug L.A."/>
            <person name="Sharon I."/>
            <person name="Castelle C.J."/>
            <person name="Probst A.J."/>
            <person name="Thomas B.C."/>
            <person name="Singh A."/>
            <person name="Wilkins M.J."/>
            <person name="Karaoz U."/>
            <person name="Brodie E.L."/>
            <person name="Williams K.H."/>
            <person name="Hubbard S.S."/>
            <person name="Banfield J.F."/>
        </authorList>
    </citation>
    <scope>NUCLEOTIDE SEQUENCE [LARGE SCALE GENOMIC DNA]</scope>
</reference>
<accession>A0A1G1XWV3</accession>
<dbReference type="STRING" id="1797532.A2729_00190"/>
<protein>
    <submittedName>
        <fullName evidence="1">Uncharacterized protein</fullName>
    </submittedName>
</protein>
<proteinExistence type="predicted"/>
<evidence type="ECO:0000313" key="1">
    <source>
        <dbReference type="EMBL" id="OGY44603.1"/>
    </source>
</evidence>
<evidence type="ECO:0000313" key="2">
    <source>
        <dbReference type="Proteomes" id="UP000178930"/>
    </source>
</evidence>
<organism evidence="1 2">
    <name type="scientific">Candidatus Buchananbacteria bacterium RIFCSPHIGHO2_01_FULL_39_14</name>
    <dbReference type="NCBI Taxonomy" id="1797532"/>
    <lineage>
        <taxon>Bacteria</taxon>
        <taxon>Candidatus Buchananiibacteriota</taxon>
    </lineage>
</organism>
<gene>
    <name evidence="1" type="ORF">A2729_00190</name>
</gene>
<sequence length="157" mass="18287">MSQDDVLGKITRRWWEVLRRVMEGTLNPDAVATAFQQIAEGTQDMLPTEMTVGNRTYKILGFLRGDEKSVIDHTMVERAKEMNANLGEDDGQFLLDNQQDIPVALGGGKVVFVFTDWHEPYDPSLVDCVRWRDDRWVQYWRWLDYGWGGHGRVLRRK</sequence>